<organism evidence="1 2">
    <name type="scientific">Klenkia terrae</name>
    <dbReference type="NCBI Taxonomy" id="1052259"/>
    <lineage>
        <taxon>Bacteria</taxon>
        <taxon>Bacillati</taxon>
        <taxon>Actinomycetota</taxon>
        <taxon>Actinomycetes</taxon>
        <taxon>Geodermatophilales</taxon>
        <taxon>Geodermatophilaceae</taxon>
        <taxon>Klenkia</taxon>
    </lineage>
</organism>
<dbReference type="Gene3D" id="3.30.530.20">
    <property type="match status" value="1"/>
</dbReference>
<dbReference type="RefSeq" id="WP_336392242.1">
    <property type="nucleotide sequence ID" value="NZ_JBAPLV010000009.1"/>
</dbReference>
<gene>
    <name evidence="1" type="ORF">UXQ13_10300</name>
</gene>
<dbReference type="InterPro" id="IPR023393">
    <property type="entry name" value="START-like_dom_sf"/>
</dbReference>
<comment type="caution">
    <text evidence="1">The sequence shown here is derived from an EMBL/GenBank/DDBJ whole genome shotgun (WGS) entry which is preliminary data.</text>
</comment>
<evidence type="ECO:0000313" key="1">
    <source>
        <dbReference type="EMBL" id="MEI4278857.1"/>
    </source>
</evidence>
<dbReference type="EMBL" id="JBAPLV010000009">
    <property type="protein sequence ID" value="MEI4278857.1"/>
    <property type="molecule type" value="Genomic_DNA"/>
</dbReference>
<accession>A0ABU8E5D9</accession>
<evidence type="ECO:0008006" key="3">
    <source>
        <dbReference type="Google" id="ProtNLM"/>
    </source>
</evidence>
<keyword evidence="2" id="KW-1185">Reference proteome</keyword>
<dbReference type="Proteomes" id="UP001373496">
    <property type="component" value="Unassembled WGS sequence"/>
</dbReference>
<name>A0ABU8E5D9_9ACTN</name>
<protein>
    <recommendedName>
        <fullName evidence="3">Polyketide cyclase/dehydrase</fullName>
    </recommendedName>
</protein>
<sequence length="214" mass="22527">MIRLAPALGASAAWAGLVRPRLQTWGATPVPALAPVPGDDLVPARWQTTRGVTIAAPVERVWPLLVQLGWQRAGWYSLDALERLVGAGDFAEGGSADGVLPRFQGLAVGDPVPLGPGTALTAVVVDAPRALVLQMAMDPVHGTPSAVGDRARLDWTWAFVLAPRPHGSRLVVRVRAAWSPRVVGLAVPPLLEPVHLLMEATMLRGIARRAASAG</sequence>
<reference evidence="1 2" key="1">
    <citation type="submission" date="2024-03" db="EMBL/GenBank/DDBJ databases">
        <title>Draft genome sequence of Klenkia terrae.</title>
        <authorList>
            <person name="Duangmal K."/>
            <person name="Chantavorakit T."/>
        </authorList>
    </citation>
    <scope>NUCLEOTIDE SEQUENCE [LARGE SCALE GENOMIC DNA]</scope>
    <source>
        <strain evidence="1 2">JCM 17786</strain>
    </source>
</reference>
<proteinExistence type="predicted"/>
<evidence type="ECO:0000313" key="2">
    <source>
        <dbReference type="Proteomes" id="UP001373496"/>
    </source>
</evidence>
<dbReference type="SUPFAM" id="SSF55961">
    <property type="entry name" value="Bet v1-like"/>
    <property type="match status" value="1"/>
</dbReference>